<proteinExistence type="predicted"/>
<keyword evidence="2" id="KW-1185">Reference proteome</keyword>
<evidence type="ECO:0000313" key="1">
    <source>
        <dbReference type="EMBL" id="KAK1870105.1"/>
    </source>
</evidence>
<protein>
    <submittedName>
        <fullName evidence="1">Uncharacterized protein</fullName>
    </submittedName>
</protein>
<evidence type="ECO:0000313" key="2">
    <source>
        <dbReference type="Proteomes" id="UP000798662"/>
    </source>
</evidence>
<sequence length="157" mass="17883">MELPSPSRWRLPPLRPLPPLLPVPRPPTRAGDDFFRRRRRRQLGQTAPRRQLGPTASSWRLWHRPLAVSAPRRPSAAARSPPAMGRSALEEAVATGRPRLLGIPQARGPRHRGRVAAPQVPLHPRGRRAFFLERVYVQRRPDTATVELPPVFRDIQR</sequence>
<name>A0ACC3CIR1_PYRYE</name>
<dbReference type="Proteomes" id="UP000798662">
    <property type="component" value="Chromosome 3"/>
</dbReference>
<dbReference type="EMBL" id="CM020620">
    <property type="protein sequence ID" value="KAK1870105.1"/>
    <property type="molecule type" value="Genomic_DNA"/>
</dbReference>
<comment type="caution">
    <text evidence="1">The sequence shown here is derived from an EMBL/GenBank/DDBJ whole genome shotgun (WGS) entry which is preliminary data.</text>
</comment>
<gene>
    <name evidence="1" type="ORF">I4F81_012567</name>
</gene>
<organism evidence="1 2">
    <name type="scientific">Pyropia yezoensis</name>
    <name type="common">Susabi-nori</name>
    <name type="synonym">Porphyra yezoensis</name>
    <dbReference type="NCBI Taxonomy" id="2788"/>
    <lineage>
        <taxon>Eukaryota</taxon>
        <taxon>Rhodophyta</taxon>
        <taxon>Bangiophyceae</taxon>
        <taxon>Bangiales</taxon>
        <taxon>Bangiaceae</taxon>
        <taxon>Pyropia</taxon>
    </lineage>
</organism>
<accession>A0ACC3CIR1</accession>
<reference evidence="1" key="1">
    <citation type="submission" date="2019-11" db="EMBL/GenBank/DDBJ databases">
        <title>Nori genome reveals adaptations in red seaweeds to the harsh intertidal environment.</title>
        <authorList>
            <person name="Wang D."/>
            <person name="Mao Y."/>
        </authorList>
    </citation>
    <scope>NUCLEOTIDE SEQUENCE</scope>
    <source>
        <tissue evidence="1">Gametophyte</tissue>
    </source>
</reference>